<protein>
    <submittedName>
        <fullName evidence="1">Uncharacterized protein</fullName>
    </submittedName>
</protein>
<dbReference type="RefSeq" id="WP_256127295.1">
    <property type="nucleotide sequence ID" value="NZ_CP018467.1"/>
</dbReference>
<proteinExistence type="predicted"/>
<dbReference type="AlphaFoldDB" id="A0AAX4FHQ7"/>
<evidence type="ECO:0000313" key="1">
    <source>
        <dbReference type="EMBL" id="WOP55973.1"/>
    </source>
</evidence>
<dbReference type="EMBL" id="CP137539">
    <property type="protein sequence ID" value="WOP55973.1"/>
    <property type="molecule type" value="Genomic_DNA"/>
</dbReference>
<dbReference type="Proteomes" id="UP001304429">
    <property type="component" value="Chromosome"/>
</dbReference>
<reference evidence="1" key="1">
    <citation type="submission" date="2023-10" db="EMBL/GenBank/DDBJ databases">
        <title>Comparative Genomic Analysis of Tomato Bacterial Spot Xanthomonads Reveals A New Lineage of Xanthomonas euvesicatoria.</title>
        <authorList>
            <person name="Huang C.-J."/>
            <person name="Wu T.-L."/>
            <person name="Wu Y.-L."/>
            <person name="Wang R.-S."/>
            <person name="Lin Y.-C."/>
        </authorList>
    </citation>
    <scope>NUCLEOTIDE SEQUENCE</scope>
    <source>
        <strain evidence="1">T0319-01</strain>
    </source>
</reference>
<name>A0AAX4FHQ7_XANEU</name>
<evidence type="ECO:0000313" key="2">
    <source>
        <dbReference type="Proteomes" id="UP001304429"/>
    </source>
</evidence>
<organism evidence="1 2">
    <name type="scientific">Xanthomonas euvesicatoria</name>
    <dbReference type="NCBI Taxonomy" id="456327"/>
    <lineage>
        <taxon>Bacteria</taxon>
        <taxon>Pseudomonadati</taxon>
        <taxon>Pseudomonadota</taxon>
        <taxon>Gammaproteobacteria</taxon>
        <taxon>Lysobacterales</taxon>
        <taxon>Lysobacteraceae</taxon>
        <taxon>Xanthomonas</taxon>
    </lineage>
</organism>
<sequence>MSAFATLRTLCCQRHTTGCAIATPRDPALFWVLEKRKRIA</sequence>
<gene>
    <name evidence="1" type="ORF">R5577_17420</name>
</gene>
<accession>A0AAX4FHQ7</accession>